<organism evidence="2 3">
    <name type="scientific">Ktedonobacter racemifer DSM 44963</name>
    <dbReference type="NCBI Taxonomy" id="485913"/>
    <lineage>
        <taxon>Bacteria</taxon>
        <taxon>Bacillati</taxon>
        <taxon>Chloroflexota</taxon>
        <taxon>Ktedonobacteria</taxon>
        <taxon>Ktedonobacterales</taxon>
        <taxon>Ktedonobacteraceae</taxon>
        <taxon>Ktedonobacter</taxon>
    </lineage>
</organism>
<dbReference type="InParanoid" id="D6TLD6"/>
<dbReference type="Pfam" id="PF00561">
    <property type="entry name" value="Abhydrolase_1"/>
    <property type="match status" value="1"/>
</dbReference>
<keyword evidence="3" id="KW-1185">Reference proteome</keyword>
<sequence length="301" mass="33680">MNDPYFIGLDSKDPANVVLGAAFQSYTVQLRDASVHYVSGGSGPAILFLHGFSEDWYEFSKVMCLLAGRYTVIAVDLRGIGKSKATRDDYDAETQAHDIHELTSQLALKDPYLVGHDMGGMIAYAYARLYPSETRGIAILDGPLPGTASTDLMVKMPFLWHFTFHRLPKLPERLIGGREYTYFKRAFFLRFAKNKQAMTDADMRHYASAYQLPEQLRAGLGLYRTYQKNRVFMRSHRDELDVPLLLIEGDHMGSGKPGPTANELTKKFGCRKVIAQVAAGCGHFMATEQPQVIADLLQNQA</sequence>
<dbReference type="SUPFAM" id="SSF53474">
    <property type="entry name" value="alpha/beta-Hydrolases"/>
    <property type="match status" value="1"/>
</dbReference>
<name>D6TLD6_KTERA</name>
<dbReference type="PRINTS" id="PR00111">
    <property type="entry name" value="ABHYDROLASE"/>
</dbReference>
<gene>
    <name evidence="2" type="ORF">Krac_7889</name>
</gene>
<protein>
    <submittedName>
        <fullName evidence="2">Alpha/beta hydrolase fold protein</fullName>
    </submittedName>
</protein>
<keyword evidence="2" id="KW-0378">Hydrolase</keyword>
<dbReference type="eggNOG" id="COG0596">
    <property type="taxonomic scope" value="Bacteria"/>
</dbReference>
<evidence type="ECO:0000259" key="1">
    <source>
        <dbReference type="Pfam" id="PF00561"/>
    </source>
</evidence>
<comment type="caution">
    <text evidence="2">The sequence shown here is derived from an EMBL/GenBank/DDBJ whole genome shotgun (WGS) entry which is preliminary data.</text>
</comment>
<proteinExistence type="predicted"/>
<dbReference type="STRING" id="485913.Krac_7889"/>
<evidence type="ECO:0000313" key="3">
    <source>
        <dbReference type="Proteomes" id="UP000004508"/>
    </source>
</evidence>
<dbReference type="InterPro" id="IPR029058">
    <property type="entry name" value="AB_hydrolase_fold"/>
</dbReference>
<dbReference type="PANTHER" id="PTHR43798">
    <property type="entry name" value="MONOACYLGLYCEROL LIPASE"/>
    <property type="match status" value="1"/>
</dbReference>
<dbReference type="InterPro" id="IPR000639">
    <property type="entry name" value="Epox_hydrolase-like"/>
</dbReference>
<evidence type="ECO:0000313" key="2">
    <source>
        <dbReference type="EMBL" id="EFH86586.1"/>
    </source>
</evidence>
<dbReference type="OrthoDB" id="9773293at2"/>
<dbReference type="InterPro" id="IPR000073">
    <property type="entry name" value="AB_hydrolase_1"/>
</dbReference>
<dbReference type="InterPro" id="IPR050266">
    <property type="entry name" value="AB_hydrolase_sf"/>
</dbReference>
<dbReference type="RefSeq" id="WP_007911039.1">
    <property type="nucleotide sequence ID" value="NZ_ADVG01000002.1"/>
</dbReference>
<feature type="domain" description="AB hydrolase-1" evidence="1">
    <location>
        <begin position="44"/>
        <end position="285"/>
    </location>
</feature>
<dbReference type="Proteomes" id="UP000004508">
    <property type="component" value="Unassembled WGS sequence"/>
</dbReference>
<reference evidence="2 3" key="1">
    <citation type="journal article" date="2011" name="Stand. Genomic Sci.">
        <title>Non-contiguous finished genome sequence and contextual data of the filamentous soil bacterium Ktedonobacter racemifer type strain (SOSP1-21).</title>
        <authorList>
            <person name="Chang Y.J."/>
            <person name="Land M."/>
            <person name="Hauser L."/>
            <person name="Chertkov O."/>
            <person name="Del Rio T.G."/>
            <person name="Nolan M."/>
            <person name="Copeland A."/>
            <person name="Tice H."/>
            <person name="Cheng J.F."/>
            <person name="Lucas S."/>
            <person name="Han C."/>
            <person name="Goodwin L."/>
            <person name="Pitluck S."/>
            <person name="Ivanova N."/>
            <person name="Ovchinikova G."/>
            <person name="Pati A."/>
            <person name="Chen A."/>
            <person name="Palaniappan K."/>
            <person name="Mavromatis K."/>
            <person name="Liolios K."/>
            <person name="Brettin T."/>
            <person name="Fiebig A."/>
            <person name="Rohde M."/>
            <person name="Abt B."/>
            <person name="Goker M."/>
            <person name="Detter J.C."/>
            <person name="Woyke T."/>
            <person name="Bristow J."/>
            <person name="Eisen J.A."/>
            <person name="Markowitz V."/>
            <person name="Hugenholtz P."/>
            <person name="Kyrpides N.C."/>
            <person name="Klenk H.P."/>
            <person name="Lapidus A."/>
        </authorList>
    </citation>
    <scope>NUCLEOTIDE SEQUENCE [LARGE SCALE GENOMIC DNA]</scope>
    <source>
        <strain evidence="3">DSM 44963</strain>
    </source>
</reference>
<dbReference type="AlphaFoldDB" id="D6TLD6"/>
<dbReference type="Gene3D" id="3.40.50.1820">
    <property type="entry name" value="alpha/beta hydrolase"/>
    <property type="match status" value="1"/>
</dbReference>
<dbReference type="PRINTS" id="PR00412">
    <property type="entry name" value="EPOXHYDRLASE"/>
</dbReference>
<dbReference type="GO" id="GO:0016787">
    <property type="term" value="F:hydrolase activity"/>
    <property type="evidence" value="ECO:0007669"/>
    <property type="project" value="UniProtKB-KW"/>
</dbReference>
<accession>D6TLD6</accession>
<dbReference type="EMBL" id="ADVG01000002">
    <property type="protein sequence ID" value="EFH86586.1"/>
    <property type="molecule type" value="Genomic_DNA"/>
</dbReference>